<dbReference type="Proteomes" id="UP000612282">
    <property type="component" value="Unassembled WGS sequence"/>
</dbReference>
<comment type="caution">
    <text evidence="1">The sequence shown here is derived from an EMBL/GenBank/DDBJ whole genome shotgun (WGS) entry which is preliminary data.</text>
</comment>
<name>A0ABQ3X020_9ACTN</name>
<gene>
    <name evidence="1" type="ORF">Aco03nite_002130</name>
</gene>
<dbReference type="EMBL" id="BOMG01000004">
    <property type="protein sequence ID" value="GID51809.1"/>
    <property type="molecule type" value="Genomic_DNA"/>
</dbReference>
<reference evidence="1 2" key="1">
    <citation type="submission" date="2021-01" db="EMBL/GenBank/DDBJ databases">
        <title>Whole genome shotgun sequence of Actinoplanes couchii NBRC 106145.</title>
        <authorList>
            <person name="Komaki H."/>
            <person name="Tamura T."/>
        </authorList>
    </citation>
    <scope>NUCLEOTIDE SEQUENCE [LARGE SCALE GENOMIC DNA]</scope>
    <source>
        <strain evidence="1 2">NBRC 106145</strain>
    </source>
</reference>
<keyword evidence="2" id="KW-1185">Reference proteome</keyword>
<organism evidence="1 2">
    <name type="scientific">Actinoplanes couchii</name>
    <dbReference type="NCBI Taxonomy" id="403638"/>
    <lineage>
        <taxon>Bacteria</taxon>
        <taxon>Bacillati</taxon>
        <taxon>Actinomycetota</taxon>
        <taxon>Actinomycetes</taxon>
        <taxon>Micromonosporales</taxon>
        <taxon>Micromonosporaceae</taxon>
        <taxon>Actinoplanes</taxon>
    </lineage>
</organism>
<protein>
    <recommendedName>
        <fullName evidence="3">PilZ domain-containing protein</fullName>
    </recommendedName>
</protein>
<evidence type="ECO:0000313" key="2">
    <source>
        <dbReference type="Proteomes" id="UP000612282"/>
    </source>
</evidence>
<sequence>MITVPAGSSLTLRCPDIQGIVLVSLEAVEAPFISELPPIPVLSLDGPGVRRIGVLELVTGSGVTWVEAELRNDLLSVIGDAPTDVVQRRTATRRPGTYPAVGTARIENVEGRHLVAVSGRVEDISTAGLLLRATADDNLPSLPYGIERTLVHVTMPWGELTAAVNTVDQRADLLRGRYEWIEPHGAEELARFCASR</sequence>
<evidence type="ECO:0000313" key="1">
    <source>
        <dbReference type="EMBL" id="GID51809.1"/>
    </source>
</evidence>
<evidence type="ECO:0008006" key="3">
    <source>
        <dbReference type="Google" id="ProtNLM"/>
    </source>
</evidence>
<accession>A0ABQ3X020</accession>
<dbReference type="RefSeq" id="WP_203792636.1">
    <property type="nucleotide sequence ID" value="NZ_BAAAQE010000090.1"/>
</dbReference>
<proteinExistence type="predicted"/>